<dbReference type="InterPro" id="IPR014710">
    <property type="entry name" value="RmlC-like_jellyroll"/>
</dbReference>
<dbReference type="GO" id="GO:0016301">
    <property type="term" value="F:kinase activity"/>
    <property type="evidence" value="ECO:0007669"/>
    <property type="project" value="UniProtKB-KW"/>
</dbReference>
<organism evidence="2 3">
    <name type="scientific">Clostridium frigidicarnis</name>
    <dbReference type="NCBI Taxonomy" id="84698"/>
    <lineage>
        <taxon>Bacteria</taxon>
        <taxon>Bacillati</taxon>
        <taxon>Bacillota</taxon>
        <taxon>Clostridia</taxon>
        <taxon>Eubacteriales</taxon>
        <taxon>Clostridiaceae</taxon>
        <taxon>Clostridium</taxon>
    </lineage>
</organism>
<dbReference type="InterPro" id="IPR036390">
    <property type="entry name" value="WH_DNA-bd_sf"/>
</dbReference>
<gene>
    <name evidence="2" type="ORF">SAMN04488528_101349</name>
</gene>
<dbReference type="OrthoDB" id="1754493at2"/>
<dbReference type="SUPFAM" id="SSF51206">
    <property type="entry name" value="cAMP-binding domain-like"/>
    <property type="match status" value="1"/>
</dbReference>
<dbReference type="SUPFAM" id="SSF46785">
    <property type="entry name" value="Winged helix' DNA-binding domain"/>
    <property type="match status" value="1"/>
</dbReference>
<reference evidence="2 3" key="1">
    <citation type="submission" date="2016-10" db="EMBL/GenBank/DDBJ databases">
        <authorList>
            <person name="de Groot N.N."/>
        </authorList>
    </citation>
    <scope>NUCLEOTIDE SEQUENCE [LARGE SCALE GENOMIC DNA]</scope>
    <source>
        <strain evidence="2 3">DSM 12271</strain>
    </source>
</reference>
<dbReference type="CDD" id="cd00038">
    <property type="entry name" value="CAP_ED"/>
    <property type="match status" value="1"/>
</dbReference>
<feature type="domain" description="Cyclic nucleotide-binding" evidence="1">
    <location>
        <begin position="14"/>
        <end position="105"/>
    </location>
</feature>
<dbReference type="AlphaFoldDB" id="A0A1I0YJ66"/>
<keyword evidence="2" id="KW-0808">Transferase</keyword>
<dbReference type="Gene3D" id="2.60.120.10">
    <property type="entry name" value="Jelly Rolls"/>
    <property type="match status" value="1"/>
</dbReference>
<dbReference type="PROSITE" id="PS50042">
    <property type="entry name" value="CNMP_BINDING_3"/>
    <property type="match status" value="1"/>
</dbReference>
<protein>
    <submittedName>
        <fullName evidence="2">cAMP-binding domain of CRP or a regulatory subunit of cAMP-dependent protein kinases</fullName>
    </submittedName>
</protein>
<name>A0A1I0YJ66_9CLOT</name>
<dbReference type="InterPro" id="IPR000595">
    <property type="entry name" value="cNMP-bd_dom"/>
</dbReference>
<dbReference type="STRING" id="84698.SAMN04488528_101349"/>
<proteinExistence type="predicted"/>
<dbReference type="EMBL" id="FOKI01000013">
    <property type="protein sequence ID" value="SFB12826.1"/>
    <property type="molecule type" value="Genomic_DNA"/>
</dbReference>
<keyword evidence="3" id="KW-1185">Reference proteome</keyword>
<dbReference type="Proteomes" id="UP000198619">
    <property type="component" value="Unassembled WGS sequence"/>
</dbReference>
<accession>A0A1I0YJ66</accession>
<sequence length="225" mass="26989">MKMKDICIYNNIKEYLDEINIIDYHKGQYISTGDENLESMFFILSGVVKVECITKEGKTFLVDILYENEFVGKISEIYDQNLFCDIIATSEARLLKINKDTFKKLQKNPEFLNIFFFKTSKRIYNMYKKLIMKDLFRFDELFASYILENCDDNIFKFKSVYNLCKMLSTSRKNLYNTINKFISKGYILKRDNSIIILNKKTLIELSYYVKEFRQKNTEEFKFNIF</sequence>
<dbReference type="InterPro" id="IPR018490">
    <property type="entry name" value="cNMP-bd_dom_sf"/>
</dbReference>
<dbReference type="Pfam" id="PF00027">
    <property type="entry name" value="cNMP_binding"/>
    <property type="match status" value="1"/>
</dbReference>
<evidence type="ECO:0000259" key="1">
    <source>
        <dbReference type="PROSITE" id="PS50042"/>
    </source>
</evidence>
<evidence type="ECO:0000313" key="3">
    <source>
        <dbReference type="Proteomes" id="UP000198619"/>
    </source>
</evidence>
<evidence type="ECO:0000313" key="2">
    <source>
        <dbReference type="EMBL" id="SFB12826.1"/>
    </source>
</evidence>
<keyword evidence="2" id="KW-0418">Kinase</keyword>
<dbReference type="RefSeq" id="WP_090041018.1">
    <property type="nucleotide sequence ID" value="NZ_FOKI01000013.1"/>
</dbReference>